<evidence type="ECO:0000259" key="6">
    <source>
        <dbReference type="PROSITE" id="PS50217"/>
    </source>
</evidence>
<dbReference type="PANTHER" id="PTHR23351">
    <property type="entry name" value="FOS TRANSCRIPTION FACTOR-RELATED"/>
    <property type="match status" value="1"/>
</dbReference>
<keyword evidence="8" id="KW-1185">Reference proteome</keyword>
<dbReference type="Gene3D" id="1.20.5.170">
    <property type="match status" value="1"/>
</dbReference>
<dbReference type="Pfam" id="PF00170">
    <property type="entry name" value="bZIP_1"/>
    <property type="match status" value="1"/>
</dbReference>
<evidence type="ECO:0000256" key="1">
    <source>
        <dbReference type="ARBA" id="ARBA00023015"/>
    </source>
</evidence>
<dbReference type="InterPro" id="IPR004827">
    <property type="entry name" value="bZIP"/>
</dbReference>
<feature type="compositionally biased region" description="Low complexity" evidence="5">
    <location>
        <begin position="315"/>
        <end position="324"/>
    </location>
</feature>
<gene>
    <name evidence="7" type="primary">FOS-FOX_0</name>
    <name evidence="7" type="ORF">Anas_02343</name>
</gene>
<dbReference type="AlphaFoldDB" id="A0A5N5SP28"/>
<accession>A0A5N5SP28</accession>
<evidence type="ECO:0000256" key="2">
    <source>
        <dbReference type="ARBA" id="ARBA00023125"/>
    </source>
</evidence>
<evidence type="ECO:0000313" key="7">
    <source>
        <dbReference type="EMBL" id="KAB7495835.1"/>
    </source>
</evidence>
<dbReference type="OrthoDB" id="2596881at2759"/>
<dbReference type="EMBL" id="SEYY01022068">
    <property type="protein sequence ID" value="KAB7495835.1"/>
    <property type="molecule type" value="Genomic_DNA"/>
</dbReference>
<dbReference type="SUPFAM" id="SSF57959">
    <property type="entry name" value="Leucine zipper domain"/>
    <property type="match status" value="1"/>
</dbReference>
<protein>
    <submittedName>
        <fullName evidence="7">Transforming protein v-Fos/v-Fox</fullName>
    </submittedName>
</protein>
<sequence length="429" mass="46380">MSPNGGLDPGGGHSGTYVFARVSGVFKGVPTTPGTPSPPVPELKSPVNTVEATKSALIKEGLKIQIKSKLLSAGVEPNEILSETKYVKEEVSDSQELTPQDEERRMRRRERNKIAATKCRNKKKEKTVILMTESESVEDQNHRLKSEIQRLTNEKLKLEKLLEDPSHVASCRHSCSRGTHNPLVITSPDAPEQLLPSSSSEGIQTSTVITDSTGSEVVSSMPYCSPSAIPSSWDSSFSSSDSLSPSYVNLSPSTISPLSLPNVSPPHLVTSSHNIPPHTSPHSVNTYLPPAGSCSPYTTDAGSFVNLSPPTDITVTPSSLSLPTTEPPSDHNHESLGTSTSTTYLNPKAPKMQTNKRPQPYSIPRSSRIQTYQTDGSVGSYSQDLLGCRLFGYTSLTSDNDISSHDPFLHPNSSNEYLPNTSPPYKVRV</sequence>
<feature type="coiled-coil region" evidence="4">
    <location>
        <begin position="134"/>
        <end position="164"/>
    </location>
</feature>
<keyword evidence="2" id="KW-0238">DNA-binding</keyword>
<name>A0A5N5SP28_9CRUS</name>
<dbReference type="PROSITE" id="PS00036">
    <property type="entry name" value="BZIP_BASIC"/>
    <property type="match status" value="1"/>
</dbReference>
<dbReference type="GO" id="GO:0000978">
    <property type="term" value="F:RNA polymerase II cis-regulatory region sequence-specific DNA binding"/>
    <property type="evidence" value="ECO:0007669"/>
    <property type="project" value="TreeGrafter"/>
</dbReference>
<keyword evidence="3" id="KW-0804">Transcription</keyword>
<keyword evidence="1" id="KW-0805">Transcription regulation</keyword>
<evidence type="ECO:0000256" key="3">
    <source>
        <dbReference type="ARBA" id="ARBA00023163"/>
    </source>
</evidence>
<evidence type="ECO:0000256" key="5">
    <source>
        <dbReference type="SAM" id="MobiDB-lite"/>
    </source>
</evidence>
<proteinExistence type="predicted"/>
<feature type="compositionally biased region" description="Polar residues" evidence="5">
    <location>
        <begin position="411"/>
        <end position="420"/>
    </location>
</feature>
<feature type="region of interest" description="Disordered" evidence="5">
    <location>
        <begin position="407"/>
        <end position="429"/>
    </location>
</feature>
<organism evidence="7 8">
    <name type="scientific">Armadillidium nasatum</name>
    <dbReference type="NCBI Taxonomy" id="96803"/>
    <lineage>
        <taxon>Eukaryota</taxon>
        <taxon>Metazoa</taxon>
        <taxon>Ecdysozoa</taxon>
        <taxon>Arthropoda</taxon>
        <taxon>Crustacea</taxon>
        <taxon>Multicrustacea</taxon>
        <taxon>Malacostraca</taxon>
        <taxon>Eumalacostraca</taxon>
        <taxon>Peracarida</taxon>
        <taxon>Isopoda</taxon>
        <taxon>Oniscidea</taxon>
        <taxon>Crinocheta</taxon>
        <taxon>Armadillidiidae</taxon>
        <taxon>Armadillidium</taxon>
    </lineage>
</organism>
<dbReference type="PRINTS" id="PR00042">
    <property type="entry name" value="LEUZIPPRFOS"/>
</dbReference>
<evidence type="ECO:0000313" key="8">
    <source>
        <dbReference type="Proteomes" id="UP000326759"/>
    </source>
</evidence>
<evidence type="ECO:0000256" key="4">
    <source>
        <dbReference type="SAM" id="Coils"/>
    </source>
</evidence>
<dbReference type="PANTHER" id="PTHR23351:SF24">
    <property type="entry name" value="ACTIVATING TRANSCRIPTION FACTOR 3-RELATED"/>
    <property type="match status" value="1"/>
</dbReference>
<reference evidence="7 8" key="1">
    <citation type="journal article" date="2019" name="PLoS Biol.">
        <title>Sex chromosomes control vertical transmission of feminizing Wolbachia symbionts in an isopod.</title>
        <authorList>
            <person name="Becking T."/>
            <person name="Chebbi M.A."/>
            <person name="Giraud I."/>
            <person name="Moumen B."/>
            <person name="Laverre T."/>
            <person name="Caubet Y."/>
            <person name="Peccoud J."/>
            <person name="Gilbert C."/>
            <person name="Cordaux R."/>
        </authorList>
    </citation>
    <scope>NUCLEOTIDE SEQUENCE [LARGE SCALE GENOMIC DNA]</scope>
    <source>
        <strain evidence="7">ANa2</strain>
        <tissue evidence="7">Whole body excluding digestive tract and cuticle</tissue>
    </source>
</reference>
<feature type="compositionally biased region" description="Polar residues" evidence="5">
    <location>
        <begin position="335"/>
        <end position="345"/>
    </location>
</feature>
<dbReference type="GO" id="GO:0000981">
    <property type="term" value="F:DNA-binding transcription factor activity, RNA polymerase II-specific"/>
    <property type="evidence" value="ECO:0007669"/>
    <property type="project" value="TreeGrafter"/>
</dbReference>
<dbReference type="PROSITE" id="PS50217">
    <property type="entry name" value="BZIP"/>
    <property type="match status" value="1"/>
</dbReference>
<dbReference type="Proteomes" id="UP000326759">
    <property type="component" value="Unassembled WGS sequence"/>
</dbReference>
<keyword evidence="4" id="KW-0175">Coiled coil</keyword>
<feature type="domain" description="BZIP" evidence="6">
    <location>
        <begin position="102"/>
        <end position="165"/>
    </location>
</feature>
<dbReference type="SMART" id="SM00338">
    <property type="entry name" value="BRLZ"/>
    <property type="match status" value="1"/>
</dbReference>
<dbReference type="InterPro" id="IPR046347">
    <property type="entry name" value="bZIP_sf"/>
</dbReference>
<dbReference type="InterPro" id="IPR000837">
    <property type="entry name" value="AP-1"/>
</dbReference>
<dbReference type="GO" id="GO:0005634">
    <property type="term" value="C:nucleus"/>
    <property type="evidence" value="ECO:0007669"/>
    <property type="project" value="TreeGrafter"/>
</dbReference>
<comment type="caution">
    <text evidence="7">The sequence shown here is derived from an EMBL/GenBank/DDBJ whole genome shotgun (WGS) entry which is preliminary data.</text>
</comment>
<feature type="region of interest" description="Disordered" evidence="5">
    <location>
        <begin position="315"/>
        <end position="366"/>
    </location>
</feature>